<name>A0A2H1VGQ4_SPOFR</name>
<evidence type="ECO:0000313" key="2">
    <source>
        <dbReference type="EMBL" id="SOQ40033.1"/>
    </source>
</evidence>
<feature type="region of interest" description="Disordered" evidence="1">
    <location>
        <begin position="19"/>
        <end position="60"/>
    </location>
</feature>
<organism evidence="2">
    <name type="scientific">Spodoptera frugiperda</name>
    <name type="common">Fall armyworm</name>
    <dbReference type="NCBI Taxonomy" id="7108"/>
    <lineage>
        <taxon>Eukaryota</taxon>
        <taxon>Metazoa</taxon>
        <taxon>Ecdysozoa</taxon>
        <taxon>Arthropoda</taxon>
        <taxon>Hexapoda</taxon>
        <taxon>Insecta</taxon>
        <taxon>Pterygota</taxon>
        <taxon>Neoptera</taxon>
        <taxon>Endopterygota</taxon>
        <taxon>Lepidoptera</taxon>
        <taxon>Glossata</taxon>
        <taxon>Ditrysia</taxon>
        <taxon>Noctuoidea</taxon>
        <taxon>Noctuidae</taxon>
        <taxon>Amphipyrinae</taxon>
        <taxon>Spodoptera</taxon>
    </lineage>
</organism>
<protein>
    <submittedName>
        <fullName evidence="2">SFRICE_007757</fullName>
    </submittedName>
</protein>
<gene>
    <name evidence="2" type="ORF">SFRICE_007757</name>
</gene>
<accession>A0A2H1VGQ4</accession>
<sequence length="60" mass="6434">MTLTLGEARGSYRLLLTKNHPVPTPALSRSPGKPARSLYFGPSPPVLSKNLTPGVGNKEY</sequence>
<dbReference type="AlphaFoldDB" id="A0A2H1VGQ4"/>
<proteinExistence type="predicted"/>
<dbReference type="EMBL" id="ODYU01002488">
    <property type="protein sequence ID" value="SOQ40033.1"/>
    <property type="molecule type" value="Genomic_DNA"/>
</dbReference>
<reference evidence="2" key="1">
    <citation type="submission" date="2016-07" db="EMBL/GenBank/DDBJ databases">
        <authorList>
            <person name="Bretaudeau A."/>
        </authorList>
    </citation>
    <scope>NUCLEOTIDE SEQUENCE</scope>
    <source>
        <strain evidence="2">Rice</strain>
        <tissue evidence="2">Whole body</tissue>
    </source>
</reference>
<evidence type="ECO:0000256" key="1">
    <source>
        <dbReference type="SAM" id="MobiDB-lite"/>
    </source>
</evidence>